<accession>A0AAW0T593</accession>
<keyword evidence="7 11" id="KW-0067">ATP-binding</keyword>
<evidence type="ECO:0000256" key="12">
    <source>
        <dbReference type="SAM" id="Coils"/>
    </source>
</evidence>
<dbReference type="PROSITE" id="PS50011">
    <property type="entry name" value="PROTEIN_KINASE_DOM"/>
    <property type="match status" value="1"/>
</dbReference>
<dbReference type="GO" id="GO:0005737">
    <property type="term" value="C:cytoplasm"/>
    <property type="evidence" value="ECO:0007669"/>
    <property type="project" value="TreeGrafter"/>
</dbReference>
<dbReference type="FunFam" id="1.10.510.10:FF:000030">
    <property type="entry name" value="Serine/threonine-protein kinase TAO2, putative"/>
    <property type="match status" value="1"/>
</dbReference>
<feature type="region of interest" description="Disordered" evidence="13">
    <location>
        <begin position="491"/>
        <end position="533"/>
    </location>
</feature>
<feature type="compositionally biased region" description="Low complexity" evidence="13">
    <location>
        <begin position="414"/>
        <end position="426"/>
    </location>
</feature>
<feature type="coiled-coil region" evidence="12">
    <location>
        <begin position="560"/>
        <end position="631"/>
    </location>
</feature>
<protein>
    <recommendedName>
        <fullName evidence="2">non-specific serine/threonine protein kinase</fullName>
        <ecNumber evidence="2">2.7.11.1</ecNumber>
    </recommendedName>
</protein>
<evidence type="ECO:0000313" key="15">
    <source>
        <dbReference type="EMBL" id="KAK8381977.1"/>
    </source>
</evidence>
<keyword evidence="5 11" id="KW-0547">Nucleotide-binding</keyword>
<feature type="domain" description="Protein kinase" evidence="14">
    <location>
        <begin position="28"/>
        <end position="281"/>
    </location>
</feature>
<feature type="coiled-coil region" evidence="12">
    <location>
        <begin position="692"/>
        <end position="744"/>
    </location>
</feature>
<evidence type="ECO:0000256" key="7">
    <source>
        <dbReference type="ARBA" id="ARBA00022840"/>
    </source>
</evidence>
<dbReference type="InterPro" id="IPR000719">
    <property type="entry name" value="Prot_kinase_dom"/>
</dbReference>
<dbReference type="Proteomes" id="UP001487740">
    <property type="component" value="Unassembled WGS sequence"/>
</dbReference>
<comment type="catalytic activity">
    <reaction evidence="9">
        <text>L-threonyl-[protein] + ATP = O-phospho-L-threonyl-[protein] + ADP + H(+)</text>
        <dbReference type="Rhea" id="RHEA:46608"/>
        <dbReference type="Rhea" id="RHEA-COMP:11060"/>
        <dbReference type="Rhea" id="RHEA-COMP:11605"/>
        <dbReference type="ChEBI" id="CHEBI:15378"/>
        <dbReference type="ChEBI" id="CHEBI:30013"/>
        <dbReference type="ChEBI" id="CHEBI:30616"/>
        <dbReference type="ChEBI" id="CHEBI:61977"/>
        <dbReference type="ChEBI" id="CHEBI:456216"/>
        <dbReference type="EC" id="2.7.11.1"/>
    </reaction>
</comment>
<evidence type="ECO:0000256" key="10">
    <source>
        <dbReference type="ARBA" id="ARBA00048679"/>
    </source>
</evidence>
<name>A0AAW0T593_SCYPA</name>
<evidence type="ECO:0000256" key="13">
    <source>
        <dbReference type="SAM" id="MobiDB-lite"/>
    </source>
</evidence>
<dbReference type="SUPFAM" id="SSF56112">
    <property type="entry name" value="Protein kinase-like (PK-like)"/>
    <property type="match status" value="1"/>
</dbReference>
<evidence type="ECO:0000256" key="4">
    <source>
        <dbReference type="ARBA" id="ARBA00022679"/>
    </source>
</evidence>
<dbReference type="Pfam" id="PF00069">
    <property type="entry name" value="Pkinase"/>
    <property type="match status" value="1"/>
</dbReference>
<feature type="region of interest" description="Disordered" evidence="13">
    <location>
        <begin position="322"/>
        <end position="465"/>
    </location>
</feature>
<keyword evidence="3" id="KW-0723">Serine/threonine-protein kinase</keyword>
<reference evidence="15 16" key="1">
    <citation type="submission" date="2023-03" db="EMBL/GenBank/DDBJ databases">
        <title>High-quality genome of Scylla paramamosain provides insights in environmental adaptation.</title>
        <authorList>
            <person name="Zhang L."/>
        </authorList>
    </citation>
    <scope>NUCLEOTIDE SEQUENCE [LARGE SCALE GENOMIC DNA]</scope>
    <source>
        <strain evidence="15">LZ_2023a</strain>
        <tissue evidence="15">Muscle</tissue>
    </source>
</reference>
<evidence type="ECO:0000256" key="6">
    <source>
        <dbReference type="ARBA" id="ARBA00022777"/>
    </source>
</evidence>
<dbReference type="EC" id="2.7.11.1" evidence="2"/>
<dbReference type="GO" id="GO:0004674">
    <property type="term" value="F:protein serine/threonine kinase activity"/>
    <property type="evidence" value="ECO:0007669"/>
    <property type="project" value="UniProtKB-KW"/>
</dbReference>
<dbReference type="PANTHER" id="PTHR47167:SF4">
    <property type="entry name" value="SERINE_THREONINE-PROTEIN KINASE TAO"/>
    <property type="match status" value="1"/>
</dbReference>
<feature type="compositionally biased region" description="Polar residues" evidence="13">
    <location>
        <begin position="455"/>
        <end position="465"/>
    </location>
</feature>
<comment type="catalytic activity">
    <reaction evidence="10">
        <text>L-seryl-[protein] + ATP = O-phospho-L-seryl-[protein] + ADP + H(+)</text>
        <dbReference type="Rhea" id="RHEA:17989"/>
        <dbReference type="Rhea" id="RHEA-COMP:9863"/>
        <dbReference type="Rhea" id="RHEA-COMP:11604"/>
        <dbReference type="ChEBI" id="CHEBI:15378"/>
        <dbReference type="ChEBI" id="CHEBI:29999"/>
        <dbReference type="ChEBI" id="CHEBI:30616"/>
        <dbReference type="ChEBI" id="CHEBI:83421"/>
        <dbReference type="ChEBI" id="CHEBI:456216"/>
        <dbReference type="EC" id="2.7.11.1"/>
    </reaction>
</comment>
<dbReference type="EMBL" id="JARAKH010000039">
    <property type="protein sequence ID" value="KAK8381977.1"/>
    <property type="molecule type" value="Genomic_DNA"/>
</dbReference>
<dbReference type="InterPro" id="IPR051234">
    <property type="entry name" value="TAO_STE20_kinase"/>
</dbReference>
<feature type="compositionally biased region" description="Low complexity" evidence="13">
    <location>
        <begin position="341"/>
        <end position="352"/>
    </location>
</feature>
<feature type="region of interest" description="Disordered" evidence="13">
    <location>
        <begin position="664"/>
        <end position="688"/>
    </location>
</feature>
<feature type="compositionally biased region" description="Low complexity" evidence="13">
    <location>
        <begin position="359"/>
        <end position="371"/>
    </location>
</feature>
<evidence type="ECO:0000259" key="14">
    <source>
        <dbReference type="PROSITE" id="PS50011"/>
    </source>
</evidence>
<evidence type="ECO:0000256" key="5">
    <source>
        <dbReference type="ARBA" id="ARBA00022741"/>
    </source>
</evidence>
<evidence type="ECO:0000256" key="8">
    <source>
        <dbReference type="ARBA" id="ARBA00023054"/>
    </source>
</evidence>
<gene>
    <name evidence="15" type="ORF">O3P69_015170</name>
</gene>
<organism evidence="15 16">
    <name type="scientific">Scylla paramamosain</name>
    <name type="common">Mud crab</name>
    <dbReference type="NCBI Taxonomy" id="85552"/>
    <lineage>
        <taxon>Eukaryota</taxon>
        <taxon>Metazoa</taxon>
        <taxon>Ecdysozoa</taxon>
        <taxon>Arthropoda</taxon>
        <taxon>Crustacea</taxon>
        <taxon>Multicrustacea</taxon>
        <taxon>Malacostraca</taxon>
        <taxon>Eumalacostraca</taxon>
        <taxon>Eucarida</taxon>
        <taxon>Decapoda</taxon>
        <taxon>Pleocyemata</taxon>
        <taxon>Brachyura</taxon>
        <taxon>Eubrachyura</taxon>
        <taxon>Portunoidea</taxon>
        <taxon>Portunidae</taxon>
        <taxon>Portuninae</taxon>
        <taxon>Scylla</taxon>
    </lineage>
</organism>
<evidence type="ECO:0000256" key="1">
    <source>
        <dbReference type="ARBA" id="ARBA00008874"/>
    </source>
</evidence>
<dbReference type="InterPro" id="IPR011009">
    <property type="entry name" value="Kinase-like_dom_sf"/>
</dbReference>
<feature type="compositionally biased region" description="Low complexity" evidence="13">
    <location>
        <begin position="434"/>
        <end position="447"/>
    </location>
</feature>
<dbReference type="Gene3D" id="1.10.510.10">
    <property type="entry name" value="Transferase(Phosphotransferase) domain 1"/>
    <property type="match status" value="1"/>
</dbReference>
<dbReference type="PANTHER" id="PTHR47167">
    <property type="entry name" value="SERINE/THREONINE-PROTEIN KINASE TAO1-LIKE PROTEIN"/>
    <property type="match status" value="1"/>
</dbReference>
<evidence type="ECO:0000256" key="9">
    <source>
        <dbReference type="ARBA" id="ARBA00047899"/>
    </source>
</evidence>
<dbReference type="AlphaFoldDB" id="A0AAW0T593"/>
<dbReference type="PROSITE" id="PS00107">
    <property type="entry name" value="PROTEIN_KINASE_ATP"/>
    <property type="match status" value="1"/>
</dbReference>
<dbReference type="EMBL" id="JARAKH010000039">
    <property type="protein sequence ID" value="KAK8381984.1"/>
    <property type="molecule type" value="Genomic_DNA"/>
</dbReference>
<evidence type="ECO:0000313" key="16">
    <source>
        <dbReference type="Proteomes" id="UP001487740"/>
    </source>
</evidence>
<dbReference type="InterPro" id="IPR017441">
    <property type="entry name" value="Protein_kinase_ATP_BS"/>
</dbReference>
<comment type="similarity">
    <text evidence="1">Belongs to the protein kinase superfamily. STE Ser/Thr protein kinase family. STE20 subfamily.</text>
</comment>
<dbReference type="Gene3D" id="3.30.200.20">
    <property type="entry name" value="Phosphorylase Kinase, domain 1"/>
    <property type="match status" value="1"/>
</dbReference>
<proteinExistence type="inferred from homology"/>
<keyword evidence="6" id="KW-0418">Kinase</keyword>
<evidence type="ECO:0000256" key="2">
    <source>
        <dbReference type="ARBA" id="ARBA00012513"/>
    </source>
</evidence>
<dbReference type="CDD" id="cd06607">
    <property type="entry name" value="STKc_TAO"/>
    <property type="match status" value="1"/>
</dbReference>
<feature type="compositionally biased region" description="Polar residues" evidence="13">
    <location>
        <begin position="668"/>
        <end position="685"/>
    </location>
</feature>
<dbReference type="FunFam" id="3.30.200.20:FF:000029">
    <property type="entry name" value="Serine/threonine-protein kinase TAO2, putative"/>
    <property type="match status" value="1"/>
</dbReference>
<keyword evidence="16" id="KW-1185">Reference proteome</keyword>
<feature type="binding site" evidence="11">
    <location>
        <position position="58"/>
    </location>
    <ligand>
        <name>ATP</name>
        <dbReference type="ChEBI" id="CHEBI:30616"/>
    </ligand>
</feature>
<evidence type="ECO:0000256" key="3">
    <source>
        <dbReference type="ARBA" id="ARBA00022527"/>
    </source>
</evidence>
<dbReference type="SMART" id="SM00220">
    <property type="entry name" value="S_TKc"/>
    <property type="match status" value="1"/>
</dbReference>
<keyword evidence="8 12" id="KW-0175">Coiled coil</keyword>
<feature type="compositionally biased region" description="Low complexity" evidence="13">
    <location>
        <begin position="491"/>
        <end position="516"/>
    </location>
</feature>
<comment type="caution">
    <text evidence="15">The sequence shown here is derived from an EMBL/GenBank/DDBJ whole genome shotgun (WGS) entry which is preliminary data.</text>
</comment>
<keyword evidence="4" id="KW-0808">Transferase</keyword>
<evidence type="ECO:0000256" key="11">
    <source>
        <dbReference type="PROSITE-ProRule" id="PRU10141"/>
    </source>
</evidence>
<feature type="compositionally biased region" description="Acidic residues" evidence="13">
    <location>
        <begin position="327"/>
        <end position="337"/>
    </location>
</feature>
<sequence length="1015" mass="117725">MATLIRPGNLRNPEVADLFEREDPERLFDDLREIGHGSFGAVYYARHVAKKEVVAIKKMSYNGKQSADKWQDILKEIRFLRSLRHPNTVTYIGCYLKESTVWLVMEYCLGSASDIIEVHRQPLREEEISAICEGCLQGLSYLHSLGKIHRDVKAGNILLTENGTVKLADFGSASITSPANSFVGTPYWMAPEVILAMDEGQYDGKVDVWSLGITCIELAERKPPYFNMNAMSALYHIAQNDAPKMQAPDWSKDFQHFVEACLQKSPPDRPTSARLLNHEFILRHRSATHIILDLITRTKKAVREFDNLNYRKMKKILLYETESQQGDVEDSTEEDPAGGDSSKSNSITSEKSVISAGVSQSSQSQSSSTNSLHHHHLLHQPPHSYQTPSPPLLQPSHSPYIAPPVPPHHHHPSHLPSHYSPQSPHHGLVYQHQPPSSLSPSPSSSSLHQAELGIPNNNHHPLTPSSPLIDSCSITSITSTNATSSTTPTLLLQLPGQNAPSTTTNNNATNNVSTTVKSRRGRPCGNPGEASTSNFATIKTTSIVSRQQKEHLQEDMHAALSGYKRMRQEHQRALVKLEERCRVDMENHKHVLDKEYEALLTQFSKELEKLRQKHEKEQEKKRETCSLAEKNLQKEINNRHANEHKQFQSQYKKQYKENIEKWKKELSQDPNTPKKQREAQLQSQKEYLKASERQEEAKLLQQQDEYLQLEMRKFRRRGLLAYYIKEQSLLKEELTKREQQLEAAHSMLLRHHQQTQDLEYRQQRAIHALKEEQMNKQHQTELGSQHEYIKRVERDLRKKHALQQKQQPKSLKQKEIEIRRQFRETINIQRQQYKEYKTQILAKTPKEDQRAIIKRLKDDQRRKLAMLGEQYEQSIAEMLQRQSLRLDESQVVEQQQVSEKLQRELEMLAEYQTRNRQQAEAQRNREKRELDERVGMRRTLLQQKMTEEAARFEHERRERVRLMKEKHGREMEDFDNESQRYGFSALQLVESSTERWPDEFCLTGPMLSLSLQHFE</sequence>
<dbReference type="GO" id="GO:0005524">
    <property type="term" value="F:ATP binding"/>
    <property type="evidence" value="ECO:0007669"/>
    <property type="project" value="UniProtKB-UniRule"/>
</dbReference>